<dbReference type="RefSeq" id="WP_155459111.1">
    <property type="nucleotide sequence ID" value="NZ_WNHN01000897.1"/>
</dbReference>
<accession>A0AAW9WA27</accession>
<dbReference type="EMBL" id="WNHN01000897">
    <property type="protein sequence ID" value="MTV78293.1"/>
    <property type="molecule type" value="Genomic_DNA"/>
</dbReference>
<evidence type="ECO:0000313" key="2">
    <source>
        <dbReference type="Proteomes" id="UP000729182"/>
    </source>
</evidence>
<sequence>MIKTVKGVLGIQSPSREFFAIGQMAGAGLLLGLLDKQEDVADAAARLGELSIDAATFDVSNLIS</sequence>
<dbReference type="Proteomes" id="UP000729182">
    <property type="component" value="Unassembled WGS sequence"/>
</dbReference>
<gene>
    <name evidence="1" type="ORF">GM535_13855</name>
</gene>
<name>A0AAW9WA27_STREE</name>
<comment type="caution">
    <text evidence="1">The sequence shown here is derived from an EMBL/GenBank/DDBJ whole genome shotgun (WGS) entry which is preliminary data.</text>
</comment>
<organism evidence="1 2">
    <name type="scientific">Streptococcus pneumoniae</name>
    <dbReference type="NCBI Taxonomy" id="1313"/>
    <lineage>
        <taxon>Bacteria</taxon>
        <taxon>Bacillati</taxon>
        <taxon>Bacillota</taxon>
        <taxon>Bacilli</taxon>
        <taxon>Lactobacillales</taxon>
        <taxon>Streptococcaceae</taxon>
        <taxon>Streptococcus</taxon>
    </lineage>
</organism>
<dbReference type="AlphaFoldDB" id="A0AAW9WA27"/>
<proteinExistence type="predicted"/>
<evidence type="ECO:0000313" key="1">
    <source>
        <dbReference type="EMBL" id="MTV78293.1"/>
    </source>
</evidence>
<reference evidence="1" key="1">
    <citation type="submission" date="2019-11" db="EMBL/GenBank/DDBJ databases">
        <title>Growth characteristics of pneumococcus vary with the chemical composition of the capsule and with environmental conditions.</title>
        <authorList>
            <person name="Tothpal A."/>
            <person name="Desobry K."/>
            <person name="Joshi S."/>
            <person name="Wyllie A.L."/>
            <person name="Weinberger D.M."/>
        </authorList>
    </citation>
    <scope>NUCLEOTIDE SEQUENCE</scope>
    <source>
        <strain evidence="1">Pnumococcus10A</strain>
    </source>
</reference>
<feature type="non-terminal residue" evidence="1">
    <location>
        <position position="64"/>
    </location>
</feature>
<protein>
    <submittedName>
        <fullName evidence="1">Uncharacterized protein</fullName>
    </submittedName>
</protein>